<dbReference type="Pfam" id="PF18480">
    <property type="entry name" value="DUF5615"/>
    <property type="match status" value="1"/>
</dbReference>
<dbReference type="AlphaFoldDB" id="Q6N5Z9"/>
<evidence type="ECO:0000259" key="1">
    <source>
        <dbReference type="Pfam" id="PF18480"/>
    </source>
</evidence>
<dbReference type="EMBL" id="BX572602">
    <property type="protein sequence ID" value="CAE28261.1"/>
    <property type="molecule type" value="Genomic_DNA"/>
</dbReference>
<name>Q6N5Z9_RHOPA</name>
<reference evidence="2 4" key="2">
    <citation type="journal article" date="2004" name="Nat. Biotechnol.">
        <title>Complete genome sequence of the metabolically versatile photosynthetic bacterium Rhodopseudomonas palustris.</title>
        <authorList>
            <person name="Larimer F.W."/>
            <person name="Chain P."/>
            <person name="Hauser L."/>
            <person name="Lamerdin J."/>
            <person name="Malfatti S."/>
            <person name="Do L."/>
            <person name="Land M.L."/>
            <person name="Pelletier D.A."/>
            <person name="Beatty J.T."/>
            <person name="Lang A.S."/>
            <person name="Tabita F.R."/>
            <person name="Gibson J.L."/>
            <person name="Hanson T.E."/>
            <person name="Bobst C."/>
            <person name="Torres J.L."/>
            <person name="Peres C."/>
            <person name="Harrison F.H."/>
            <person name="Gibson J."/>
            <person name="Harwood C.S."/>
        </authorList>
    </citation>
    <scope>NUCLEOTIDE SEQUENCE [LARGE SCALE GENOMIC DNA]</scope>
    <source>
        <strain evidence="4">ATCC BAA-98 / CGA009</strain>
        <strain evidence="2">CGA009</strain>
    </source>
</reference>
<keyword evidence="4" id="KW-1185">Reference proteome</keyword>
<dbReference type="InterPro" id="IPR041049">
    <property type="entry name" value="DUF5615"/>
</dbReference>
<proteinExistence type="predicted"/>
<dbReference type="STRING" id="258594.RPA2819"/>
<dbReference type="GeneID" id="66893896"/>
<gene>
    <name evidence="2" type="ordered locus">RPA2819</name>
    <name evidence="3" type="ORF">TX73_014595</name>
</gene>
<dbReference type="EMBL" id="CP116810">
    <property type="protein sequence ID" value="WCL92985.1"/>
    <property type="molecule type" value="Genomic_DNA"/>
</dbReference>
<protein>
    <submittedName>
        <fullName evidence="3">DUF5615 family PIN-like protein</fullName>
    </submittedName>
</protein>
<reference evidence="3" key="3">
    <citation type="submission" date="2022-12" db="EMBL/GenBank/DDBJ databases">
        <title>Complete genome sequence of Rhodopseudomonas palustris CGA0092 and corrections to the R. palustris CGA009 genome sequence.</title>
        <authorList>
            <person name="Mazny B.R."/>
            <person name="Sheff O.F."/>
            <person name="LaSarre B."/>
            <person name="McKinlay A."/>
            <person name="McKinlay J.B."/>
        </authorList>
    </citation>
    <scope>NUCLEOTIDE SEQUENCE</scope>
    <source>
        <strain evidence="3">CGA009</strain>
    </source>
</reference>
<dbReference type="KEGG" id="rpa:TX73_014595"/>
<dbReference type="Proteomes" id="UP000001426">
    <property type="component" value="Chromosome"/>
</dbReference>
<evidence type="ECO:0000313" key="4">
    <source>
        <dbReference type="Proteomes" id="UP000001426"/>
    </source>
</evidence>
<dbReference type="eggNOG" id="COG4634">
    <property type="taxonomic scope" value="Bacteria"/>
</dbReference>
<evidence type="ECO:0000313" key="2">
    <source>
        <dbReference type="EMBL" id="CAE28261.1"/>
    </source>
</evidence>
<accession>Q6N5Z9</accession>
<organism evidence="2">
    <name type="scientific">Rhodopseudomonas palustris (strain ATCC BAA-98 / CGA009)</name>
    <dbReference type="NCBI Taxonomy" id="258594"/>
    <lineage>
        <taxon>Bacteria</taxon>
        <taxon>Pseudomonadati</taxon>
        <taxon>Pseudomonadota</taxon>
        <taxon>Alphaproteobacteria</taxon>
        <taxon>Hyphomicrobiales</taxon>
        <taxon>Nitrobacteraceae</taxon>
        <taxon>Rhodopseudomonas</taxon>
    </lineage>
</organism>
<dbReference type="HOGENOM" id="CLU_150003_0_1_5"/>
<feature type="domain" description="DUF5615" evidence="1">
    <location>
        <begin position="1"/>
        <end position="108"/>
    </location>
</feature>
<sequence length="120" mass="13194">MRWLADECVSASLVAALRADGHDVLYVAEMAAGMRDADVVTMAATDGRLLQTEDKDFGELTVRFGRAVPGLVLLRIDPTNAKLQAVRLREAITRHGADLFGRYVVVEEARMRGRLLRPAS</sequence>
<dbReference type="RefSeq" id="WP_011158370.1">
    <property type="nucleotide sequence ID" value="NZ_CP116810.1"/>
</dbReference>
<evidence type="ECO:0000313" key="3">
    <source>
        <dbReference type="EMBL" id="WCL92985.1"/>
    </source>
</evidence>
<reference evidence="3" key="1">
    <citation type="submission" date="2003-07" db="EMBL/GenBank/DDBJ databases">
        <authorList>
            <consortium name="Rhodopseudomonas genome consortium"/>
            <person name="Larimer F."/>
            <person name="Harwood C."/>
        </authorList>
    </citation>
    <scope>NUCLEOTIDE SEQUENCE</scope>
    <source>
        <strain evidence="3">CGA009</strain>
    </source>
</reference>